<reference evidence="2 3" key="1">
    <citation type="submission" date="2008-07" db="EMBL/GenBank/DDBJ databases">
        <authorList>
            <person name="El-Sayed N."/>
            <person name="Caler E."/>
            <person name="Inman J."/>
            <person name="Amedeo P."/>
            <person name="Hass B."/>
            <person name="Wortman J."/>
        </authorList>
    </citation>
    <scope>NUCLEOTIDE SEQUENCE [LARGE SCALE GENOMIC DNA]</scope>
    <source>
        <strain evidence="3">ATCC 50983 / TXsc</strain>
    </source>
</reference>
<dbReference type="AlphaFoldDB" id="C5KS87"/>
<feature type="signal peptide" evidence="1">
    <location>
        <begin position="1"/>
        <end position="18"/>
    </location>
</feature>
<sequence length="303" mass="34270">MRASLFSFFIVGITLVVALRDGEYFYSDGIREGLHLSKAGHDVDISLTQRDRHGPSYAKTFRLKGRLQGETAEDECLTDVTFMQNPDKFRGDVKAEGAICFNSSNYVIFNGIQLDSLTNAVKLRPWRVGAFIAVGTFKGSVPQFGMTVVFNDLQHVDAVREGRVIVEGSKRFKEHSEYQVTFHQDLAKLNRIHITSSVKVEKDSRFGGRRGNAVGDIICRDARSTFYYRHPLLLVDIPKEVFLDGQEKWGQSVPMNGLRILLMREDDDKADAVVKSSMLKRGRKRMSKRDVMLADDELAIELD</sequence>
<keyword evidence="3" id="KW-1185">Reference proteome</keyword>
<organism evidence="3">
    <name type="scientific">Perkinsus marinus (strain ATCC 50983 / TXsc)</name>
    <dbReference type="NCBI Taxonomy" id="423536"/>
    <lineage>
        <taxon>Eukaryota</taxon>
        <taxon>Sar</taxon>
        <taxon>Alveolata</taxon>
        <taxon>Perkinsozoa</taxon>
        <taxon>Perkinsea</taxon>
        <taxon>Perkinsida</taxon>
        <taxon>Perkinsidae</taxon>
        <taxon>Perkinsus</taxon>
    </lineage>
</organism>
<dbReference type="OMA" id="ETAEDEC"/>
<dbReference type="OrthoDB" id="442802at2759"/>
<dbReference type="GeneID" id="9058539"/>
<proteinExistence type="predicted"/>
<dbReference type="EMBL" id="GG675975">
    <property type="protein sequence ID" value="EER12668.1"/>
    <property type="molecule type" value="Genomic_DNA"/>
</dbReference>
<dbReference type="RefSeq" id="XP_002780873.1">
    <property type="nucleotide sequence ID" value="XM_002780827.1"/>
</dbReference>
<keyword evidence="1" id="KW-0732">Signal</keyword>
<evidence type="ECO:0000313" key="3">
    <source>
        <dbReference type="Proteomes" id="UP000007800"/>
    </source>
</evidence>
<feature type="chain" id="PRO_5002954041" evidence="1">
    <location>
        <begin position="19"/>
        <end position="303"/>
    </location>
</feature>
<accession>C5KS87</accession>
<evidence type="ECO:0000313" key="2">
    <source>
        <dbReference type="EMBL" id="EER12668.1"/>
    </source>
</evidence>
<evidence type="ECO:0000256" key="1">
    <source>
        <dbReference type="SAM" id="SignalP"/>
    </source>
</evidence>
<gene>
    <name evidence="2" type="ORF">Pmar_PMAR002476</name>
</gene>
<dbReference type="Proteomes" id="UP000007800">
    <property type="component" value="Unassembled WGS sequence"/>
</dbReference>
<protein>
    <submittedName>
        <fullName evidence="2">Uncharacterized protein</fullName>
    </submittedName>
</protein>
<dbReference type="InParanoid" id="C5KS87"/>
<name>C5KS87_PERM5</name>